<dbReference type="Gene3D" id="3.30.460.80">
    <property type="entry name" value="NADH:ubiquinone oxidoreductase, 30kDa subunit"/>
    <property type="match status" value="1"/>
</dbReference>
<dbReference type="OrthoDB" id="9803286at2"/>
<dbReference type="GO" id="GO:0016651">
    <property type="term" value="F:oxidoreductase activity, acting on NAD(P)H"/>
    <property type="evidence" value="ECO:0007669"/>
    <property type="project" value="InterPro"/>
</dbReference>
<dbReference type="AlphaFoldDB" id="A0A1H5T949"/>
<dbReference type="SUPFAM" id="SSF143243">
    <property type="entry name" value="Nqo5-like"/>
    <property type="match status" value="1"/>
</dbReference>
<dbReference type="PANTHER" id="PTHR10884:SF14">
    <property type="entry name" value="NADH DEHYDROGENASE [UBIQUINONE] IRON-SULFUR PROTEIN 3, MITOCHONDRIAL"/>
    <property type="match status" value="1"/>
</dbReference>
<dbReference type="PANTHER" id="PTHR10884">
    <property type="entry name" value="NADH DEHYDROGENASE UBIQUINONE IRON-SULFUR PROTEIN 3"/>
    <property type="match status" value="1"/>
</dbReference>
<organism evidence="4 5">
    <name type="scientific">Bryocella elongata</name>
    <dbReference type="NCBI Taxonomy" id="863522"/>
    <lineage>
        <taxon>Bacteria</taxon>
        <taxon>Pseudomonadati</taxon>
        <taxon>Acidobacteriota</taxon>
        <taxon>Terriglobia</taxon>
        <taxon>Terriglobales</taxon>
        <taxon>Acidobacteriaceae</taxon>
        <taxon>Bryocella</taxon>
    </lineage>
</organism>
<reference evidence="4 5" key="1">
    <citation type="submission" date="2016-10" db="EMBL/GenBank/DDBJ databases">
        <authorList>
            <person name="de Groot N.N."/>
        </authorList>
    </citation>
    <scope>NUCLEOTIDE SEQUENCE [LARGE SCALE GENOMIC DNA]</scope>
    <source>
        <strain evidence="4 5">DSM 22489</strain>
    </source>
</reference>
<name>A0A1H5T949_9BACT</name>
<feature type="domain" description="NADH:ubiquinone oxidoreductase 30kDa subunit" evidence="3">
    <location>
        <begin position="50"/>
        <end position="168"/>
    </location>
</feature>
<comment type="similarity">
    <text evidence="1">Belongs to the complex I 30 kDa subunit family.</text>
</comment>
<dbReference type="Pfam" id="PF00329">
    <property type="entry name" value="Complex1_30kDa"/>
    <property type="match status" value="1"/>
</dbReference>
<dbReference type="NCBIfam" id="TIGR01961">
    <property type="entry name" value="NuoC_fam"/>
    <property type="match status" value="1"/>
</dbReference>
<dbReference type="InterPro" id="IPR037232">
    <property type="entry name" value="NADH_quin_OxRdtase_su_C/D-like"/>
</dbReference>
<dbReference type="RefSeq" id="WP_103931443.1">
    <property type="nucleotide sequence ID" value="NZ_FNVA01000001.1"/>
</dbReference>
<dbReference type="EMBL" id="FNVA01000001">
    <property type="protein sequence ID" value="SEF59306.1"/>
    <property type="molecule type" value="Genomic_DNA"/>
</dbReference>
<accession>A0A1H5T949</accession>
<gene>
    <name evidence="4" type="ORF">SAMN05421819_0523</name>
</gene>
<evidence type="ECO:0000259" key="3">
    <source>
        <dbReference type="Pfam" id="PF00329"/>
    </source>
</evidence>
<dbReference type="InterPro" id="IPR010218">
    <property type="entry name" value="NADH_DH_suC"/>
</dbReference>
<keyword evidence="2" id="KW-0813">Transport</keyword>
<keyword evidence="5" id="KW-1185">Reference proteome</keyword>
<dbReference type="Proteomes" id="UP000236728">
    <property type="component" value="Unassembled WGS sequence"/>
</dbReference>
<proteinExistence type="inferred from homology"/>
<evidence type="ECO:0000256" key="2">
    <source>
        <dbReference type="ARBA" id="ARBA00022448"/>
    </source>
</evidence>
<evidence type="ECO:0000313" key="4">
    <source>
        <dbReference type="EMBL" id="SEF59306.1"/>
    </source>
</evidence>
<dbReference type="InterPro" id="IPR001268">
    <property type="entry name" value="NADH_UbQ_OxRdtase_30kDa_su"/>
</dbReference>
<protein>
    <submittedName>
        <fullName evidence="4">NADH dehydrogenase subunit C</fullName>
    </submittedName>
</protein>
<dbReference type="GO" id="GO:0008137">
    <property type="term" value="F:NADH dehydrogenase (ubiquinone) activity"/>
    <property type="evidence" value="ECO:0007669"/>
    <property type="project" value="InterPro"/>
</dbReference>
<evidence type="ECO:0000313" key="5">
    <source>
        <dbReference type="Proteomes" id="UP000236728"/>
    </source>
</evidence>
<evidence type="ECO:0000256" key="1">
    <source>
        <dbReference type="ARBA" id="ARBA00007569"/>
    </source>
</evidence>
<sequence>MPDPITNPATAEAIFGKQAVEAALADHAAVKGLAHLTTDAKWDRGELTLTIAPESIVAAARAAQASGYNFFEDCTAVDWYPSEPRFQLSYSLLSHSLKQRIRLVARLDSESPIIDSITSVWPSANFYEREVFDLFGIRFAGHPRLTRIMMPDNWNGHPLRKDYPVEGYR</sequence>